<dbReference type="GO" id="GO:0016798">
    <property type="term" value="F:hydrolase activity, acting on glycosyl bonds"/>
    <property type="evidence" value="ECO:0007669"/>
    <property type="project" value="InterPro"/>
</dbReference>
<evidence type="ECO:0000313" key="10">
    <source>
        <dbReference type="EMBL" id="KAG7284015.1"/>
    </source>
</evidence>
<dbReference type="Pfam" id="PF01822">
    <property type="entry name" value="WSC"/>
    <property type="match status" value="4"/>
</dbReference>
<evidence type="ECO:0000256" key="2">
    <source>
        <dbReference type="ARBA" id="ARBA00022692"/>
    </source>
</evidence>
<evidence type="ECO:0000256" key="6">
    <source>
        <dbReference type="ARBA" id="ARBA00023136"/>
    </source>
</evidence>
<evidence type="ECO:0000256" key="1">
    <source>
        <dbReference type="ARBA" id="ARBA00004167"/>
    </source>
</evidence>
<feature type="domain" description="WSC" evidence="9">
    <location>
        <begin position="363"/>
        <end position="452"/>
    </location>
</feature>
<dbReference type="PROSITE" id="PS51212">
    <property type="entry name" value="WSC"/>
    <property type="match status" value="4"/>
</dbReference>
<organism evidence="10 11">
    <name type="scientific">Staphylotrichum longicolle</name>
    <dbReference type="NCBI Taxonomy" id="669026"/>
    <lineage>
        <taxon>Eukaryota</taxon>
        <taxon>Fungi</taxon>
        <taxon>Dikarya</taxon>
        <taxon>Ascomycota</taxon>
        <taxon>Pezizomycotina</taxon>
        <taxon>Sordariomycetes</taxon>
        <taxon>Sordariomycetidae</taxon>
        <taxon>Sordariales</taxon>
        <taxon>Chaetomiaceae</taxon>
        <taxon>Staphylotrichum</taxon>
    </lineage>
</organism>
<dbReference type="Proteomes" id="UP001197093">
    <property type="component" value="Unassembled WGS sequence"/>
</dbReference>
<feature type="domain" description="WSC" evidence="9">
    <location>
        <begin position="256"/>
        <end position="347"/>
    </location>
</feature>
<dbReference type="SMART" id="SM00321">
    <property type="entry name" value="WSC"/>
    <property type="match status" value="4"/>
</dbReference>
<dbReference type="InterPro" id="IPR003305">
    <property type="entry name" value="CenC_carb-bd"/>
</dbReference>
<feature type="domain" description="WSC" evidence="9">
    <location>
        <begin position="37"/>
        <end position="127"/>
    </location>
</feature>
<keyword evidence="5" id="KW-1133">Transmembrane helix</keyword>
<feature type="chain" id="PRO_5042252520" description="WSC domain-containing protein" evidence="8">
    <location>
        <begin position="25"/>
        <end position="762"/>
    </location>
</feature>
<evidence type="ECO:0000256" key="4">
    <source>
        <dbReference type="ARBA" id="ARBA00022801"/>
    </source>
</evidence>
<feature type="domain" description="WSC" evidence="9">
    <location>
        <begin position="141"/>
        <end position="231"/>
    </location>
</feature>
<evidence type="ECO:0000256" key="5">
    <source>
        <dbReference type="ARBA" id="ARBA00022989"/>
    </source>
</evidence>
<comment type="caution">
    <text evidence="10">The sequence shown here is derived from an EMBL/GenBank/DDBJ whole genome shotgun (WGS) entry which is preliminary data.</text>
</comment>
<gene>
    <name evidence="10" type="ORF">NEMBOFW57_010373</name>
</gene>
<sequence length="762" mass="79377">MSSLSFGRLATPFVYSLLLSTAAGLPSGRPVAARDGAFTRLGCFTDGTTRALSADTKGDDAMTVEMCAEFCSSYQYFGIEYGRECWCGNERDASSVAAPDADCSFPCAGDATETCGAGLRLDVYSNTNYAPPNPTTSAPDGAPYLGCYADTPARLLPEKIISEDDMTAARCAVNCEGYAYFGTQWSRECYCGNTAPGEDAKAAESDCNMPCAGDATEFCGAGMRLSLYGPVGSAPPAPTETETGVPTTSNPVTVGDFNYAGCYTDSVALRVLSGSTITSPDMTLTACAAICADYTFFGVEFGTQCFCSMTLDASGVKSPETECALACGGDESLFCGDANRLSVYQKAPSDEPSGPSNPATVGAFHYQSCWTDAVGARSLTGKSEVQAGLTAEMCAAFCDGYAYFGLEYQTECYCSNELAGEAADEADCSMLCGGSSSQWCGGPNRLNLYAVNPVTPSSSAVPSVTAPPASTTITPGPELTTVTSCSSGLVGGPETKCLAQLPAYCNSLSSSMDWWMGSMSAMMCNNAIGSPMPTNIASCFPTGYVPTATASSIYSCLQTNAVCSYAEDCATATYTVGAEPTAPPASPTDATTNANANANAIPDGGFENGDISGWTLTDRGAGPFLFTNASTDLARSGSYALKIVAYNKGGQISNLQRTVAVVPGAQYRLSMWVRDNNNAYDWGIGTFMVTPAVGASTARTELPFRYAAVNQWREVVLNFQAAGSWASVLIEYYSNGNGAATSTLDGPIVLYIDDVTLVRTDV</sequence>
<dbReference type="AlphaFoldDB" id="A0AAD4EN14"/>
<keyword evidence="3 8" id="KW-0732">Signal</keyword>
<keyword evidence="4" id="KW-0378">Hydrolase</keyword>
<reference evidence="10" key="1">
    <citation type="submission" date="2023-02" db="EMBL/GenBank/DDBJ databases">
        <authorList>
            <person name="Palmer J.M."/>
        </authorList>
    </citation>
    <scope>NUCLEOTIDE SEQUENCE</scope>
    <source>
        <strain evidence="10">FW57</strain>
    </source>
</reference>
<accession>A0AAD4EN14</accession>
<keyword evidence="7" id="KW-0325">Glycoprotein</keyword>
<dbReference type="InterPro" id="IPR008979">
    <property type="entry name" value="Galactose-bd-like_sf"/>
</dbReference>
<name>A0AAD4EN14_9PEZI</name>
<evidence type="ECO:0000259" key="9">
    <source>
        <dbReference type="PROSITE" id="PS51212"/>
    </source>
</evidence>
<proteinExistence type="predicted"/>
<dbReference type="PANTHER" id="PTHR24269">
    <property type="entry name" value="KREMEN PROTEIN"/>
    <property type="match status" value="1"/>
</dbReference>
<protein>
    <recommendedName>
        <fullName evidence="9">WSC domain-containing protein</fullName>
    </recommendedName>
</protein>
<feature type="signal peptide" evidence="8">
    <location>
        <begin position="1"/>
        <end position="24"/>
    </location>
</feature>
<keyword evidence="11" id="KW-1185">Reference proteome</keyword>
<evidence type="ECO:0000256" key="8">
    <source>
        <dbReference type="SAM" id="SignalP"/>
    </source>
</evidence>
<dbReference type="EMBL" id="JAHCVI010000006">
    <property type="protein sequence ID" value="KAG7284015.1"/>
    <property type="molecule type" value="Genomic_DNA"/>
</dbReference>
<dbReference type="InterPro" id="IPR002889">
    <property type="entry name" value="WSC_carb-bd"/>
</dbReference>
<dbReference type="SUPFAM" id="SSF49785">
    <property type="entry name" value="Galactose-binding domain-like"/>
    <property type="match status" value="1"/>
</dbReference>
<dbReference type="GO" id="GO:0005886">
    <property type="term" value="C:plasma membrane"/>
    <property type="evidence" value="ECO:0007669"/>
    <property type="project" value="TreeGrafter"/>
</dbReference>
<comment type="subcellular location">
    <subcellularLocation>
        <location evidence="1">Membrane</location>
        <topology evidence="1">Single-pass membrane protein</topology>
    </subcellularLocation>
</comment>
<evidence type="ECO:0000256" key="7">
    <source>
        <dbReference type="ARBA" id="ARBA00023180"/>
    </source>
</evidence>
<dbReference type="InterPro" id="IPR051836">
    <property type="entry name" value="Kremen_rcpt"/>
</dbReference>
<keyword evidence="6" id="KW-0472">Membrane</keyword>
<dbReference type="Pfam" id="PF02018">
    <property type="entry name" value="CBM_4_9"/>
    <property type="match status" value="1"/>
</dbReference>
<keyword evidence="2" id="KW-0812">Transmembrane</keyword>
<dbReference type="PANTHER" id="PTHR24269:SF16">
    <property type="entry name" value="PROTEIN SLG1"/>
    <property type="match status" value="1"/>
</dbReference>
<dbReference type="Gene3D" id="2.60.120.260">
    <property type="entry name" value="Galactose-binding domain-like"/>
    <property type="match status" value="1"/>
</dbReference>
<evidence type="ECO:0000313" key="11">
    <source>
        <dbReference type="Proteomes" id="UP001197093"/>
    </source>
</evidence>
<evidence type="ECO:0000256" key="3">
    <source>
        <dbReference type="ARBA" id="ARBA00022729"/>
    </source>
</evidence>